<feature type="region of interest" description="Disordered" evidence="5">
    <location>
        <begin position="230"/>
        <end position="520"/>
    </location>
</feature>
<name>A0A8C6HLU5_MUSSI</name>
<evidence type="ECO:0000256" key="2">
    <source>
        <dbReference type="ARBA" id="ARBA00022490"/>
    </source>
</evidence>
<dbReference type="InterPro" id="IPR026657">
    <property type="entry name" value="DDA3/GTSE-1"/>
</dbReference>
<feature type="domain" description="G2 and S phase-expressed protein 1 N-terminal" evidence="6">
    <location>
        <begin position="110"/>
        <end position="249"/>
    </location>
</feature>
<feature type="compositionally biased region" description="Low complexity" evidence="5">
    <location>
        <begin position="660"/>
        <end position="669"/>
    </location>
</feature>
<protein>
    <submittedName>
        <fullName evidence="7">G two S phase expressed protein 1</fullName>
    </submittedName>
</protein>
<dbReference type="PANTHER" id="PTHR21584:SF10">
    <property type="entry name" value="G2 AND S PHASE-EXPRESSED PROTEIN 1"/>
    <property type="match status" value="1"/>
</dbReference>
<reference evidence="7" key="1">
    <citation type="submission" date="2025-08" db="UniProtKB">
        <authorList>
            <consortium name="Ensembl"/>
        </authorList>
    </citation>
    <scope>IDENTIFICATION</scope>
</reference>
<dbReference type="Ensembl" id="ENSMSIT00000028620.1">
    <property type="protein sequence ID" value="ENSMSIP00000022694.1"/>
    <property type="gene ID" value="ENSMSIG00000019265.1"/>
</dbReference>
<feature type="region of interest" description="Disordered" evidence="5">
    <location>
        <begin position="200"/>
        <end position="219"/>
    </location>
</feature>
<feature type="region of interest" description="Disordered" evidence="5">
    <location>
        <begin position="577"/>
        <end position="611"/>
    </location>
</feature>
<keyword evidence="2" id="KW-0963">Cytoplasm</keyword>
<keyword evidence="8" id="KW-1185">Reference proteome</keyword>
<reference evidence="7" key="2">
    <citation type="submission" date="2025-09" db="UniProtKB">
        <authorList>
            <consortium name="Ensembl"/>
        </authorList>
    </citation>
    <scope>IDENTIFICATION</scope>
</reference>
<accession>A0A8C6HLU5</accession>
<evidence type="ECO:0000256" key="4">
    <source>
        <dbReference type="ARBA" id="ARBA00023212"/>
    </source>
</evidence>
<comment type="subcellular location">
    <subcellularLocation>
        <location evidence="1">Cytoplasm</location>
        <location evidence="1">Cytoskeleton</location>
    </subcellularLocation>
</comment>
<feature type="compositionally biased region" description="Basic and acidic residues" evidence="5">
    <location>
        <begin position="230"/>
        <end position="246"/>
    </location>
</feature>
<dbReference type="Proteomes" id="UP000694415">
    <property type="component" value="Unplaced"/>
</dbReference>
<sequence>MGTSGGSFLRPAEPIRGVESWALVSHISTLTTFPRLHRERLLFKQANRRPAEPGAAFKPVPETQLDFMPSRSEARAANSVEGGDGRDVPSANQGEREVKMDAGSKKEDFLLLEDEKFDFDLSLSSSSTNEDDEVFFGPVGHKERCIAASLDLNRRVPGQPLAPGSGSPCTLSPLTGEKFVEVYKEAHLLALQIESHSRREVAQAATPQNPVNQGKETFVQDSQLKVSLFEKEQKRDRSPMSLKRETFCLPSPRVQPPMGEPQLLASPGLLSSPVSAGPAQTQSNQGLPCSSQPLPRESSTSQPPSQAGPQKRITSKLQPPRALPVRGRNLHLATEKLKKEVPASLQKTKLVNEKGSQSDVLQDKPSTAPDAAGREGHPGKRSLPIPGKLGLKKTLLKPPGYTGNLTRKSSISGSASSLESGVYRSSVAGKAKSSEQRSSIPASGSQRRTSTSKSGRIGPAASRQALPAAPARVFGRQANKADAAQTVAEQPKVPTLSPLTQQPQTPEQRGPRLDPDTETPQLNKTVSIKRRDSYLSCKTEAVSTTTNPFKVPQFSVGESPGGVTPKFSRTHRLQSWTPASRVVSSTPVRRSSGTTPQGLPGSMRTPLSTRRMSVLPTPASRRLSSLPLMAPQSMPRALVSPLCVPARRLSSETRRRSTVRAELTQESSGRGSGGQAQGLSSDESSSPPSSVPQALNFSPEKSVSPPPQGSSTGAAQGEAEPPEDTLPSEVHGGGCSHTPSEGLLLDLKLDQLTITPEAGGRDLADCPLIDFSNTPESNTALGPSSWPLIDLIMNTPDMGRNDVGKPAKAELGQLIDLGSPLIQLSPEADKENVDSPLLKF</sequence>
<feature type="compositionally biased region" description="Low complexity" evidence="5">
    <location>
        <begin position="577"/>
        <end position="596"/>
    </location>
</feature>
<keyword evidence="4" id="KW-0206">Cytoskeleton</keyword>
<dbReference type="GO" id="GO:0005881">
    <property type="term" value="C:cytoplasmic microtubule"/>
    <property type="evidence" value="ECO:0007669"/>
    <property type="project" value="Ensembl"/>
</dbReference>
<evidence type="ECO:0000313" key="7">
    <source>
        <dbReference type="Ensembl" id="ENSMSIP00000022694.1"/>
    </source>
</evidence>
<dbReference type="GO" id="GO:0008017">
    <property type="term" value="F:microtubule binding"/>
    <property type="evidence" value="ECO:0007669"/>
    <property type="project" value="TreeGrafter"/>
</dbReference>
<dbReference type="Pfam" id="PF15259">
    <property type="entry name" value="GTSE1_N"/>
    <property type="match status" value="1"/>
</dbReference>
<keyword evidence="3" id="KW-0597">Phosphoprotein</keyword>
<organism evidence="7 8">
    <name type="scientific">Mus spicilegus</name>
    <name type="common">Mound-building mouse</name>
    <dbReference type="NCBI Taxonomy" id="10103"/>
    <lineage>
        <taxon>Eukaryota</taxon>
        <taxon>Metazoa</taxon>
        <taxon>Chordata</taxon>
        <taxon>Craniata</taxon>
        <taxon>Vertebrata</taxon>
        <taxon>Euteleostomi</taxon>
        <taxon>Mammalia</taxon>
        <taxon>Eutheria</taxon>
        <taxon>Euarchontoglires</taxon>
        <taxon>Glires</taxon>
        <taxon>Rodentia</taxon>
        <taxon>Myomorpha</taxon>
        <taxon>Muroidea</taxon>
        <taxon>Muridae</taxon>
        <taxon>Murinae</taxon>
        <taxon>Mus</taxon>
        <taxon>Mus</taxon>
    </lineage>
</organism>
<dbReference type="AlphaFoldDB" id="A0A8C6HLU5"/>
<feature type="compositionally biased region" description="Polar residues" evidence="5">
    <location>
        <begin position="272"/>
        <end position="308"/>
    </location>
</feature>
<evidence type="ECO:0000259" key="6">
    <source>
        <dbReference type="Pfam" id="PF15259"/>
    </source>
</evidence>
<evidence type="ECO:0000256" key="1">
    <source>
        <dbReference type="ARBA" id="ARBA00004245"/>
    </source>
</evidence>
<dbReference type="GeneTree" id="ENSGT00940000154189"/>
<dbReference type="InterPro" id="IPR032768">
    <property type="entry name" value="GTSE1_N"/>
</dbReference>
<feature type="compositionally biased region" description="Low complexity" evidence="5">
    <location>
        <begin position="409"/>
        <end position="420"/>
    </location>
</feature>
<feature type="compositionally biased region" description="Polar residues" evidence="5">
    <location>
        <begin position="205"/>
        <end position="219"/>
    </location>
</feature>
<feature type="compositionally biased region" description="Low complexity" evidence="5">
    <location>
        <begin position="459"/>
        <end position="471"/>
    </location>
</feature>
<proteinExistence type="predicted"/>
<feature type="compositionally biased region" description="Polar residues" evidence="5">
    <location>
        <begin position="436"/>
        <end position="454"/>
    </location>
</feature>
<feature type="region of interest" description="Disordered" evidence="5">
    <location>
        <begin position="47"/>
        <end position="102"/>
    </location>
</feature>
<feature type="compositionally biased region" description="Polar residues" evidence="5">
    <location>
        <begin position="497"/>
        <end position="507"/>
    </location>
</feature>
<evidence type="ECO:0000256" key="5">
    <source>
        <dbReference type="SAM" id="MobiDB-lite"/>
    </source>
</evidence>
<feature type="compositionally biased region" description="Polar residues" evidence="5">
    <location>
        <begin position="345"/>
        <end position="360"/>
    </location>
</feature>
<evidence type="ECO:0000313" key="8">
    <source>
        <dbReference type="Proteomes" id="UP000694415"/>
    </source>
</evidence>
<feature type="compositionally biased region" description="Low complexity" evidence="5">
    <location>
        <begin position="677"/>
        <end position="692"/>
    </location>
</feature>
<dbReference type="PANTHER" id="PTHR21584">
    <property type="entry name" value="DIFFERENTIAL DISPLAY AND ACTIVATED BY P53 DDA3 /G2 S PHASE EXPRESSED 1"/>
    <property type="match status" value="1"/>
</dbReference>
<feature type="region of interest" description="Disordered" evidence="5">
    <location>
        <begin position="649"/>
        <end position="739"/>
    </location>
</feature>
<evidence type="ECO:0000256" key="3">
    <source>
        <dbReference type="ARBA" id="ARBA00022553"/>
    </source>
</evidence>